<evidence type="ECO:0000313" key="2">
    <source>
        <dbReference type="EMBL" id="SNR89273.1"/>
    </source>
</evidence>
<reference evidence="3" key="1">
    <citation type="submission" date="2017-06" db="EMBL/GenBank/DDBJ databases">
        <authorList>
            <person name="Varghese N."/>
            <person name="Submissions S."/>
        </authorList>
    </citation>
    <scope>NUCLEOTIDE SEQUENCE [LARGE SCALE GENOMIC DNA]</scope>
    <source>
        <strain evidence="3">DSM 28041</strain>
    </source>
</reference>
<dbReference type="InterPro" id="IPR043964">
    <property type="entry name" value="P-loop_TraG"/>
</dbReference>
<dbReference type="PANTHER" id="PTHR38467">
    <property type="match status" value="1"/>
</dbReference>
<feature type="domain" description="TraG P-loop" evidence="1">
    <location>
        <begin position="434"/>
        <end position="832"/>
    </location>
</feature>
<dbReference type="Pfam" id="PF19044">
    <property type="entry name" value="P-loop_TraG"/>
    <property type="match status" value="1"/>
</dbReference>
<dbReference type="Gene3D" id="1.10.8.730">
    <property type="match status" value="1"/>
</dbReference>
<dbReference type="EMBL" id="FZNS01000010">
    <property type="protein sequence ID" value="SNR89273.1"/>
    <property type="molecule type" value="Genomic_DNA"/>
</dbReference>
<accession>A0A239A2Z0</accession>
<dbReference type="InterPro" id="IPR027417">
    <property type="entry name" value="P-loop_NTPase"/>
</dbReference>
<name>A0A239A2Z0_9BACT</name>
<dbReference type="Proteomes" id="UP000198310">
    <property type="component" value="Unassembled WGS sequence"/>
</dbReference>
<dbReference type="RefSeq" id="WP_089333795.1">
    <property type="nucleotide sequence ID" value="NZ_FZNS01000010.1"/>
</dbReference>
<sequence length="879" mass="100008">MFKSKKVKQGGLNDAHPVYLYENHKLVLKDGRVGVAFKLNPVEMELWDPDQYTACHAAFQAALKVLPPGTVVQKTDVYYDRPYVHPPAAGHYFSQRMGQYFGNRMVLYHSPYLFLSFAPVSAKANGKASGKKAKPPRPVSALNALINNVDQKLPDNPFESVAQTLAMADQYTQEFIQAMRGVPDITLERLDENQIRGLYLQFLNLDFDRQPEHYEREIYNEVGTLAVGEQKVSCVSLTGQGLQMFPCVRNNYGVTSPMLYPLTHFLAIPHILTQSIQIVDTKAELEALDRDKTINKSLSKLATQDNHLRVAEIDSFAAEVRAEGKQLCKLHVSLLTWETQDALRKENIEKAAAAMRSMFSSEAAVENFLTLPLFFSALPCNGYQVPDRWLPTTTDRAACYVHWTTTYRSARTGEYICDRFRNLIRINLFDVSQDNQNSLTIGPSGSGKSYTMGNFIAQRFENGARQIIIDVGGSYRNVCQSLNGPDFDKSYFEYDPANPIEFNPFFVPRDAEHKWLYADEKLNFHLALLTALWKSGKDGVLSKSERAILSRFLQDYYATLNKSDKLGHHDEDYPGMQSFYQFVQDYHERMTRKLTPVELEQEDPLFWKQREQYRKDSAYIQMDELFLVLGEYIEGGRYAKVLNAKLDVDLSDYRLISFDMLRVKADPTLYPVVAMLITELSLDLFRKFPHDVKYILMDEAWSMLSGALEDFIVNMYRTIRKTNGSIGIITQGIKEIVDSPIGYTLIDNSATKIILRHTNEASLERLEKPLGFSTHEMSLIRSIQSGEGWRQFLIKQGPVAKIYTLEAAPQLNAILSSRAADRNLLNSLVTHYQRNRPVLVLDPATGRPKLGPDGLPEYSTIVEQRLDFAVDEFVSSQSK</sequence>
<dbReference type="Gene3D" id="3.40.50.300">
    <property type="entry name" value="P-loop containing nucleotide triphosphate hydrolases"/>
    <property type="match status" value="1"/>
</dbReference>
<dbReference type="PANTHER" id="PTHR38467:SF1">
    <property type="entry name" value="CONJUGATIVE TRANSFER: ASSEMBLY"/>
    <property type="match status" value="1"/>
</dbReference>
<organism evidence="2 3">
    <name type="scientific">Hymenobacter mucosus</name>
    <dbReference type="NCBI Taxonomy" id="1411120"/>
    <lineage>
        <taxon>Bacteria</taxon>
        <taxon>Pseudomonadati</taxon>
        <taxon>Bacteroidota</taxon>
        <taxon>Cytophagia</taxon>
        <taxon>Cytophagales</taxon>
        <taxon>Hymenobacteraceae</taxon>
        <taxon>Hymenobacter</taxon>
    </lineage>
</organism>
<dbReference type="AlphaFoldDB" id="A0A239A2Z0"/>
<dbReference type="CDD" id="cd01127">
    <property type="entry name" value="TrwB_TraG_TraD_VirD4"/>
    <property type="match status" value="1"/>
</dbReference>
<proteinExistence type="predicted"/>
<dbReference type="InterPro" id="IPR053155">
    <property type="entry name" value="F-pilin_assembly_TraC"/>
</dbReference>
<dbReference type="SUPFAM" id="SSF52540">
    <property type="entry name" value="P-loop containing nucleoside triphosphate hydrolases"/>
    <property type="match status" value="1"/>
</dbReference>
<gene>
    <name evidence="2" type="ORF">SAMN06269173_110122</name>
</gene>
<evidence type="ECO:0000313" key="3">
    <source>
        <dbReference type="Proteomes" id="UP000198310"/>
    </source>
</evidence>
<protein>
    <recommendedName>
        <fullName evidence="1">TraG P-loop domain-containing protein</fullName>
    </recommendedName>
</protein>
<keyword evidence="3" id="KW-1185">Reference proteome</keyword>
<evidence type="ECO:0000259" key="1">
    <source>
        <dbReference type="Pfam" id="PF19044"/>
    </source>
</evidence>